<name>A0A7R6SZB7_9BACT</name>
<dbReference type="RefSeq" id="WP_201327791.1">
    <property type="nucleotide sequence ID" value="NZ_AP017470.1"/>
</dbReference>
<dbReference type="InterPro" id="IPR020595">
    <property type="entry name" value="MnmG-rel_CS"/>
</dbReference>
<dbReference type="PROSITE" id="PS01281">
    <property type="entry name" value="GIDA_2"/>
    <property type="match status" value="1"/>
</dbReference>
<dbReference type="Pfam" id="PF21680">
    <property type="entry name" value="GIDA_C_1st"/>
    <property type="match status" value="1"/>
</dbReference>
<dbReference type="InterPro" id="IPR002218">
    <property type="entry name" value="MnmG-rel"/>
</dbReference>
<dbReference type="InterPro" id="IPR036188">
    <property type="entry name" value="FAD/NAD-bd_sf"/>
</dbReference>
<evidence type="ECO:0000256" key="11">
    <source>
        <dbReference type="HAMAP-Rule" id="MF_00129"/>
    </source>
</evidence>
<dbReference type="KEGG" id="thyd:TTHT_2041"/>
<dbReference type="PROSITE" id="PS01280">
    <property type="entry name" value="GIDA_1"/>
    <property type="match status" value="1"/>
</dbReference>
<keyword evidence="6 11" id="KW-0819">tRNA processing</keyword>
<evidence type="ECO:0000256" key="8">
    <source>
        <dbReference type="ARBA" id="ARBA00023027"/>
    </source>
</evidence>
<dbReference type="PANTHER" id="PTHR11806">
    <property type="entry name" value="GLUCOSE INHIBITED DIVISION PROTEIN A"/>
    <property type="match status" value="1"/>
</dbReference>
<gene>
    <name evidence="11 13" type="primary">gidA</name>
    <name evidence="11" type="synonym">mnmG</name>
    <name evidence="13" type="ORF">TTHT_2041</name>
</gene>
<proteinExistence type="inferred from homology"/>
<protein>
    <recommendedName>
        <fullName evidence="4 11">tRNA uridine 5-carboxymethylaminomethyl modification enzyme MnmG</fullName>
    </recommendedName>
    <alternativeName>
        <fullName evidence="10 11">Glucose-inhibited division protein A</fullName>
    </alternativeName>
</protein>
<keyword evidence="14" id="KW-1185">Reference proteome</keyword>
<keyword evidence="8 11" id="KW-0520">NAD</keyword>
<comment type="subcellular location">
    <subcellularLocation>
        <location evidence="11">Cytoplasm</location>
    </subcellularLocation>
</comment>
<dbReference type="GO" id="GO:0050660">
    <property type="term" value="F:flavin adenine dinucleotide binding"/>
    <property type="evidence" value="ECO:0007669"/>
    <property type="project" value="UniProtKB-UniRule"/>
</dbReference>
<evidence type="ECO:0000256" key="10">
    <source>
        <dbReference type="ARBA" id="ARBA00031800"/>
    </source>
</evidence>
<dbReference type="GO" id="GO:0030488">
    <property type="term" value="P:tRNA methylation"/>
    <property type="evidence" value="ECO:0007669"/>
    <property type="project" value="TreeGrafter"/>
</dbReference>
<feature type="binding site" evidence="11">
    <location>
        <begin position="10"/>
        <end position="15"/>
    </location>
    <ligand>
        <name>FAD</name>
        <dbReference type="ChEBI" id="CHEBI:57692"/>
    </ligand>
</feature>
<comment type="caution">
    <text evidence="11">Lacks conserved residue(s) required for the propagation of feature annotation.</text>
</comment>
<dbReference type="GO" id="GO:0005829">
    <property type="term" value="C:cytosol"/>
    <property type="evidence" value="ECO:0007669"/>
    <property type="project" value="TreeGrafter"/>
</dbReference>
<dbReference type="PANTHER" id="PTHR11806:SF0">
    <property type="entry name" value="PROTEIN MTO1 HOMOLOG, MITOCHONDRIAL"/>
    <property type="match status" value="1"/>
</dbReference>
<dbReference type="GO" id="GO:0002098">
    <property type="term" value="P:tRNA wobble uridine modification"/>
    <property type="evidence" value="ECO:0007669"/>
    <property type="project" value="InterPro"/>
</dbReference>
<keyword evidence="5 11" id="KW-0285">Flavoprotein</keyword>
<dbReference type="Gene3D" id="1.10.150.570">
    <property type="entry name" value="GidA associated domain, C-terminal subdomain"/>
    <property type="match status" value="1"/>
</dbReference>
<evidence type="ECO:0000256" key="5">
    <source>
        <dbReference type="ARBA" id="ARBA00022630"/>
    </source>
</evidence>
<comment type="cofactor">
    <cofactor evidence="1 11">
        <name>FAD</name>
        <dbReference type="ChEBI" id="CHEBI:57692"/>
    </cofactor>
</comment>
<evidence type="ECO:0000313" key="13">
    <source>
        <dbReference type="EMBL" id="BBB33481.1"/>
    </source>
</evidence>
<dbReference type="InterPro" id="IPR026904">
    <property type="entry name" value="MnmG_C"/>
</dbReference>
<dbReference type="InterPro" id="IPR049312">
    <property type="entry name" value="GIDA_C_N"/>
</dbReference>
<dbReference type="InterPro" id="IPR044920">
    <property type="entry name" value="MnmG_C_subdom_sf"/>
</dbReference>
<dbReference type="EMBL" id="AP017470">
    <property type="protein sequence ID" value="BBB33481.1"/>
    <property type="molecule type" value="Genomic_DNA"/>
</dbReference>
<organism evidence="13 14">
    <name type="scientific">Thermotomaculum hydrothermale</name>
    <dbReference type="NCBI Taxonomy" id="981385"/>
    <lineage>
        <taxon>Bacteria</taxon>
        <taxon>Pseudomonadati</taxon>
        <taxon>Acidobacteriota</taxon>
        <taxon>Holophagae</taxon>
        <taxon>Thermotomaculales</taxon>
        <taxon>Thermotomaculaceae</taxon>
        <taxon>Thermotomaculum</taxon>
    </lineage>
</organism>
<dbReference type="FunFam" id="3.50.50.60:FF:000002">
    <property type="entry name" value="tRNA uridine 5-carboxymethylaminomethyl modification enzyme MnmG"/>
    <property type="match status" value="1"/>
</dbReference>
<dbReference type="AlphaFoldDB" id="A0A7R6SZB7"/>
<evidence type="ECO:0000259" key="12">
    <source>
        <dbReference type="SMART" id="SM01228"/>
    </source>
</evidence>
<dbReference type="Pfam" id="PF01134">
    <property type="entry name" value="GIDA"/>
    <property type="match status" value="1"/>
</dbReference>
<evidence type="ECO:0000256" key="9">
    <source>
        <dbReference type="ARBA" id="ARBA00025948"/>
    </source>
</evidence>
<evidence type="ECO:0000256" key="7">
    <source>
        <dbReference type="ARBA" id="ARBA00022827"/>
    </source>
</evidence>
<dbReference type="SUPFAM" id="SSF51905">
    <property type="entry name" value="FAD/NAD(P)-binding domain"/>
    <property type="match status" value="1"/>
</dbReference>
<accession>A0A7R6SZB7</accession>
<evidence type="ECO:0000256" key="6">
    <source>
        <dbReference type="ARBA" id="ARBA00022694"/>
    </source>
</evidence>
<keyword evidence="11" id="KW-0963">Cytoplasm</keyword>
<dbReference type="Proteomes" id="UP000595564">
    <property type="component" value="Chromosome"/>
</dbReference>
<dbReference type="HAMAP" id="MF_00129">
    <property type="entry name" value="MnmG_GidA"/>
    <property type="match status" value="1"/>
</dbReference>
<dbReference type="NCBIfam" id="TIGR00136">
    <property type="entry name" value="mnmG_gidA"/>
    <property type="match status" value="1"/>
</dbReference>
<evidence type="ECO:0000256" key="3">
    <source>
        <dbReference type="ARBA" id="ARBA00007653"/>
    </source>
</evidence>
<comment type="function">
    <text evidence="2 11">NAD-binding protein involved in the addition of a carboxymethylaminomethyl (cmnm) group at the wobble position (U34) of certain tRNAs, forming tRNA-cmnm(5)s(2)U34.</text>
</comment>
<sequence length="615" mass="69505">MIYFDVVVIGAGHAGCEAGYATAKMGFKTCLLTINLDVVGQMSCNPAIGGLAKGHIVREIDALGGLMAKIIDKTGIQFRMLNKSRGPAVQAPRAQADKVMYRLEMRKALEETENLYLIQDIAERIVVKNGEVSEVILESGNVISCKKLIVSTGTFLGGKIFIGDKTYPAGRTNEIPSTTLADSLKDLGFELIRFKTGTPARVHRDSIDFSKMERQDGDEPPPFFSFNPPKRKVEQIPCYLTYTNEKTHEIIFKNIHRSSLFSGLIQGIGPRYCPSIEDKLKKFPDRERHQVFLEPESRYTVEYYVNGVSTSLPVEVQYEYLRTIKGLENVEILRPGYAIEYFSINPLSLKVSLESKEIKGLYFAGQINGTSGYEEAAGQGLIAGINAALALKDREPVVLGRDQAYIGVMIDDLVTKGVDEPYRMFTSRSEYRLLLDHYTADKRLMPIGHSVGLIDDETYNRMLEKYEKIEKYLREVVSLPVKKALNGDFFTHFSSIDKSKVHTLEKLLKRPEISFEMIAPYLREGYLTEYETEVETAVKYKGYIEREMRRVEKSKDLEKVKIPEDFNYNISGLSREVREKLEKVRPVNLAQASRIPGVTPASISILYLTLTKKRK</sequence>
<dbReference type="SMART" id="SM01228">
    <property type="entry name" value="GIDA_assoc_3"/>
    <property type="match status" value="1"/>
</dbReference>
<dbReference type="InterPro" id="IPR004416">
    <property type="entry name" value="MnmG"/>
</dbReference>
<dbReference type="Gene3D" id="3.50.50.60">
    <property type="entry name" value="FAD/NAD(P)-binding domain"/>
    <property type="match status" value="2"/>
</dbReference>
<comment type="subunit">
    <text evidence="9 11">Homodimer. Heterotetramer of two MnmE and two MnmG subunits.</text>
</comment>
<comment type="similarity">
    <text evidence="3 11">Belongs to the MnmG family.</text>
</comment>
<evidence type="ECO:0000256" key="4">
    <source>
        <dbReference type="ARBA" id="ARBA00020461"/>
    </source>
</evidence>
<dbReference type="Gene3D" id="1.10.10.1800">
    <property type="entry name" value="tRNA uridine 5-carboxymethylaminomethyl modification enzyme MnmG/GidA"/>
    <property type="match status" value="1"/>
</dbReference>
<evidence type="ECO:0000313" key="14">
    <source>
        <dbReference type="Proteomes" id="UP000595564"/>
    </source>
</evidence>
<evidence type="ECO:0000256" key="2">
    <source>
        <dbReference type="ARBA" id="ARBA00003717"/>
    </source>
</evidence>
<feature type="domain" description="tRNA uridine 5-carboxymethylaminomethyl modification enzyme C-terminal subdomain" evidence="12">
    <location>
        <begin position="538"/>
        <end position="608"/>
    </location>
</feature>
<dbReference type="Pfam" id="PF13932">
    <property type="entry name" value="SAM_GIDA_C"/>
    <property type="match status" value="1"/>
</dbReference>
<reference evidence="13 14" key="1">
    <citation type="journal article" date="2012" name="Extremophiles">
        <title>Thermotomaculum hydrothermale gen. nov., sp. nov., a novel heterotrophic thermophile within the phylum Acidobacteria from a deep-sea hydrothermal vent chimney in the Southern Okinawa Trough.</title>
        <authorList>
            <person name="Izumi H."/>
            <person name="Nunoura T."/>
            <person name="Miyazaki M."/>
            <person name="Mino S."/>
            <person name="Toki T."/>
            <person name="Takai K."/>
            <person name="Sako Y."/>
            <person name="Sawabe T."/>
            <person name="Nakagawa S."/>
        </authorList>
    </citation>
    <scope>NUCLEOTIDE SEQUENCE [LARGE SCALE GENOMIC DNA]</scope>
    <source>
        <strain evidence="13 14">AC55</strain>
    </source>
</reference>
<dbReference type="FunFam" id="1.10.150.570:FF:000001">
    <property type="entry name" value="tRNA uridine 5-carboxymethylaminomethyl modification enzyme MnmG"/>
    <property type="match status" value="1"/>
</dbReference>
<dbReference type="InterPro" id="IPR047001">
    <property type="entry name" value="MnmG_C_subdom"/>
</dbReference>
<dbReference type="InterPro" id="IPR040131">
    <property type="entry name" value="MnmG_N"/>
</dbReference>
<evidence type="ECO:0000256" key="1">
    <source>
        <dbReference type="ARBA" id="ARBA00001974"/>
    </source>
</evidence>
<keyword evidence="7 11" id="KW-0274">FAD</keyword>
<feature type="binding site" evidence="11">
    <location>
        <begin position="269"/>
        <end position="283"/>
    </location>
    <ligand>
        <name>NAD(+)</name>
        <dbReference type="ChEBI" id="CHEBI:57540"/>
    </ligand>
</feature>